<evidence type="ECO:0000313" key="9">
    <source>
        <dbReference type="Proteomes" id="UP000694580"/>
    </source>
</evidence>
<evidence type="ECO:0000256" key="3">
    <source>
        <dbReference type="ARBA" id="ARBA00022729"/>
    </source>
</evidence>
<evidence type="ECO:0000259" key="7">
    <source>
        <dbReference type="PROSITE" id="PS50923"/>
    </source>
</evidence>
<dbReference type="PANTHER" id="PTHR45785">
    <property type="entry name" value="COMPLEMENT FACTOR H-RELATED"/>
    <property type="match status" value="1"/>
</dbReference>
<comment type="caution">
    <text evidence="5">Lacks conserved residue(s) required for the propagation of feature annotation.</text>
</comment>
<feature type="chain" id="PRO_5044209234" description="Sushi domain-containing protein" evidence="6">
    <location>
        <begin position="20"/>
        <end position="391"/>
    </location>
</feature>
<protein>
    <recommendedName>
        <fullName evidence="7">Sushi domain-containing protein</fullName>
    </recommendedName>
</protein>
<reference evidence="8" key="3">
    <citation type="submission" date="2025-09" db="UniProtKB">
        <authorList>
            <consortium name="Ensembl"/>
        </authorList>
    </citation>
    <scope>IDENTIFICATION</scope>
</reference>
<evidence type="ECO:0000256" key="6">
    <source>
        <dbReference type="SAM" id="SignalP"/>
    </source>
</evidence>
<evidence type="ECO:0000256" key="4">
    <source>
        <dbReference type="ARBA" id="ARBA00023157"/>
    </source>
</evidence>
<dbReference type="Gene3D" id="2.10.70.10">
    <property type="entry name" value="Complement Module, domain 1"/>
    <property type="match status" value="5"/>
</dbReference>
<keyword evidence="9" id="KW-1185">Reference proteome</keyword>
<dbReference type="CDD" id="cd00033">
    <property type="entry name" value="CCP"/>
    <property type="match status" value="4"/>
</dbReference>
<keyword evidence="2 5" id="KW-0768">Sushi</keyword>
<sequence length="391" mass="44387">MKRALIVLSCFVLGVKVSADDKECSGPLPLLENAHTSAGARRSSYTHGDVLHFTCHPGYMAAGRTSYSCLNGTWVRSRRGKCVRKLKPCELPSDIPNGRYEIVNGTDFVFGTIIKYTCNDGYQMMSRADSRICQVSGWSHSLPITCEFLKPHTGVRVKSPPYDHAPIRTGHVVEFECSPGTGTVLRGSSKVTCTSTGQWSDSFPVCEEVTCELEEIDKSVAVRRRPAHGATVKYGDALRFQCVHEWMEMQGESEVTCESSGQWSRSFPKCRGNRCGQYYTHINVPPKRLYSHREWVQFQCQEFYKISSNTWMQCWDGTWYYTVTCREPCIVTPEKMDERKIKLVYGERKNLYVKHDERVTFSCKHGTSLKPLGSKLQQKCTNGVMHLPECY</sequence>
<feature type="domain" description="Sushi" evidence="7">
    <location>
        <begin position="22"/>
        <end position="84"/>
    </location>
</feature>
<keyword evidence="4 5" id="KW-1015">Disulfide bond</keyword>
<feature type="domain" description="Sushi" evidence="7">
    <location>
        <begin position="87"/>
        <end position="148"/>
    </location>
</feature>
<dbReference type="GeneTree" id="ENSGT00940000154967"/>
<feature type="disulfide bond" evidence="5">
    <location>
        <begin position="55"/>
        <end position="82"/>
    </location>
</feature>
<proteinExistence type="predicted"/>
<dbReference type="InterPro" id="IPR000436">
    <property type="entry name" value="Sushi_SCR_CCP_dom"/>
</dbReference>
<evidence type="ECO:0000256" key="2">
    <source>
        <dbReference type="ARBA" id="ARBA00022659"/>
    </source>
</evidence>
<dbReference type="AlphaFoldDB" id="A0AAY4E9X3"/>
<name>A0AAY4E9X3_9TELE</name>
<evidence type="ECO:0000256" key="1">
    <source>
        <dbReference type="ARBA" id="ARBA00004328"/>
    </source>
</evidence>
<dbReference type="InterPro" id="IPR051503">
    <property type="entry name" value="ComplSys_Reg/VirEntry_Med"/>
</dbReference>
<organism evidence="8 9">
    <name type="scientific">Denticeps clupeoides</name>
    <name type="common">denticle herring</name>
    <dbReference type="NCBI Taxonomy" id="299321"/>
    <lineage>
        <taxon>Eukaryota</taxon>
        <taxon>Metazoa</taxon>
        <taxon>Chordata</taxon>
        <taxon>Craniata</taxon>
        <taxon>Vertebrata</taxon>
        <taxon>Euteleostomi</taxon>
        <taxon>Actinopterygii</taxon>
        <taxon>Neopterygii</taxon>
        <taxon>Teleostei</taxon>
        <taxon>Clupei</taxon>
        <taxon>Clupeiformes</taxon>
        <taxon>Denticipitoidei</taxon>
        <taxon>Denticipitidae</taxon>
        <taxon>Denticeps</taxon>
    </lineage>
</organism>
<comment type="subcellular location">
    <subcellularLocation>
        <location evidence="1">Virion</location>
    </subcellularLocation>
</comment>
<feature type="domain" description="Sushi" evidence="7">
    <location>
        <begin position="209"/>
        <end position="272"/>
    </location>
</feature>
<dbReference type="PANTHER" id="PTHR45785:SF2">
    <property type="entry name" value="COMPLEMENT FACTOR H-RELATED"/>
    <property type="match status" value="1"/>
</dbReference>
<dbReference type="PROSITE" id="PS50923">
    <property type="entry name" value="SUSHI"/>
    <property type="match status" value="4"/>
</dbReference>
<keyword evidence="3 6" id="KW-0732">Signal</keyword>
<accession>A0AAY4E9X3</accession>
<evidence type="ECO:0000256" key="5">
    <source>
        <dbReference type="PROSITE-ProRule" id="PRU00302"/>
    </source>
</evidence>
<evidence type="ECO:0000313" key="8">
    <source>
        <dbReference type="Ensembl" id="ENSDCDP00010054400.1"/>
    </source>
</evidence>
<dbReference type="SUPFAM" id="SSF57535">
    <property type="entry name" value="Complement control module/SCR domain"/>
    <property type="match status" value="6"/>
</dbReference>
<dbReference type="Pfam" id="PF00084">
    <property type="entry name" value="Sushi"/>
    <property type="match status" value="4"/>
</dbReference>
<reference evidence="8" key="2">
    <citation type="submission" date="2025-08" db="UniProtKB">
        <authorList>
            <consortium name="Ensembl"/>
        </authorList>
    </citation>
    <scope>IDENTIFICATION</scope>
</reference>
<reference evidence="8 9" key="1">
    <citation type="submission" date="2020-06" db="EMBL/GenBank/DDBJ databases">
        <authorList>
            <consortium name="Wellcome Sanger Institute Data Sharing"/>
        </authorList>
    </citation>
    <scope>NUCLEOTIDE SEQUENCE [LARGE SCALE GENOMIC DNA]</scope>
</reference>
<dbReference type="Ensembl" id="ENSDCDT00010064983.1">
    <property type="protein sequence ID" value="ENSDCDP00010054400.1"/>
    <property type="gene ID" value="ENSDCDG00010031457.1"/>
</dbReference>
<dbReference type="Proteomes" id="UP000694580">
    <property type="component" value="Chromosome 19"/>
</dbReference>
<feature type="signal peptide" evidence="6">
    <location>
        <begin position="1"/>
        <end position="19"/>
    </location>
</feature>
<dbReference type="SMART" id="SM00032">
    <property type="entry name" value="CCP"/>
    <property type="match status" value="5"/>
</dbReference>
<dbReference type="InterPro" id="IPR035976">
    <property type="entry name" value="Sushi/SCR/CCP_sf"/>
</dbReference>
<feature type="domain" description="Sushi" evidence="7">
    <location>
        <begin position="155"/>
        <end position="208"/>
    </location>
</feature>